<dbReference type="PROSITE" id="PS50902">
    <property type="entry name" value="FLAVODOXIN_LIKE"/>
    <property type="match status" value="1"/>
</dbReference>
<gene>
    <name evidence="6" type="ORF">JYB65_03730</name>
</gene>
<dbReference type="InterPro" id="IPR047964">
    <property type="entry name" value="EFR1-like"/>
</dbReference>
<feature type="domain" description="4Fe-4S ferredoxin-type" evidence="5">
    <location>
        <begin position="195"/>
        <end position="224"/>
    </location>
</feature>
<keyword evidence="1" id="KW-0479">Metal-binding</keyword>
<keyword evidence="7" id="KW-1185">Reference proteome</keyword>
<organism evidence="6 7">
    <name type="scientific">Clostridium aminobutyricum</name>
    <dbReference type="NCBI Taxonomy" id="33953"/>
    <lineage>
        <taxon>Bacteria</taxon>
        <taxon>Bacillati</taxon>
        <taxon>Bacillota</taxon>
        <taxon>Clostridia</taxon>
        <taxon>Eubacteriales</taxon>
        <taxon>Clostridiaceae</taxon>
        <taxon>Clostridium</taxon>
    </lineage>
</organism>
<dbReference type="PROSITE" id="PS00198">
    <property type="entry name" value="4FE4S_FER_1"/>
    <property type="match status" value="1"/>
</dbReference>
<keyword evidence="3" id="KW-0411">Iron-sulfur</keyword>
<dbReference type="Pfam" id="PF13237">
    <property type="entry name" value="Fer4_10"/>
    <property type="match status" value="1"/>
</dbReference>
<dbReference type="Gene3D" id="3.30.70.20">
    <property type="match status" value="1"/>
</dbReference>
<dbReference type="PANTHER" id="PTHR43122">
    <property type="entry name" value="FERREDOXIN SUBUNIT OF PYRUVATE:FLAVODOXIN OXIDOREDUCTASE-RELATED"/>
    <property type="match status" value="1"/>
</dbReference>
<dbReference type="GO" id="GO:0051536">
    <property type="term" value="F:iron-sulfur cluster binding"/>
    <property type="evidence" value="ECO:0007669"/>
    <property type="project" value="UniProtKB-KW"/>
</dbReference>
<evidence type="ECO:0000256" key="2">
    <source>
        <dbReference type="ARBA" id="ARBA00023004"/>
    </source>
</evidence>
<evidence type="ECO:0000259" key="5">
    <source>
        <dbReference type="PROSITE" id="PS51379"/>
    </source>
</evidence>
<dbReference type="SUPFAM" id="SSF54862">
    <property type="entry name" value="4Fe-4S ferredoxins"/>
    <property type="match status" value="1"/>
</dbReference>
<keyword evidence="2" id="KW-0408">Iron</keyword>
<dbReference type="GO" id="GO:0010181">
    <property type="term" value="F:FMN binding"/>
    <property type="evidence" value="ECO:0007669"/>
    <property type="project" value="InterPro"/>
</dbReference>
<dbReference type="InterPro" id="IPR029039">
    <property type="entry name" value="Flavoprotein-like_sf"/>
</dbReference>
<evidence type="ECO:0000256" key="3">
    <source>
        <dbReference type="ARBA" id="ARBA00023014"/>
    </source>
</evidence>
<evidence type="ECO:0000256" key="1">
    <source>
        <dbReference type="ARBA" id="ARBA00022723"/>
    </source>
</evidence>
<dbReference type="EMBL" id="JAFJZZ010000001">
    <property type="protein sequence ID" value="MBN7772462.1"/>
    <property type="molecule type" value="Genomic_DNA"/>
</dbReference>
<feature type="domain" description="Flavodoxin-like" evidence="4">
    <location>
        <begin position="6"/>
        <end position="155"/>
    </location>
</feature>
<evidence type="ECO:0000313" key="6">
    <source>
        <dbReference type="EMBL" id="MBN7772462.1"/>
    </source>
</evidence>
<reference evidence="6" key="1">
    <citation type="submission" date="2021-02" db="EMBL/GenBank/DDBJ databases">
        <title>Abyssanaerobacter marinus gen.nov., sp., nov, anaerobic bacterium isolated from the Onnuri vent field of Indian Ocean and suggestion of Mogibacteriaceae fam. nov., and proposal of reclassification of ambiguous this family's genus member.</title>
        <authorList>
            <person name="Kim Y.J."/>
            <person name="Yang J.-A."/>
        </authorList>
    </citation>
    <scope>NUCLEOTIDE SEQUENCE</scope>
    <source>
        <strain evidence="6">DSM 2634</strain>
    </source>
</reference>
<dbReference type="Gene3D" id="3.40.50.360">
    <property type="match status" value="1"/>
</dbReference>
<accession>A0A939D7D8</accession>
<dbReference type="InterPro" id="IPR017896">
    <property type="entry name" value="4Fe4S_Fe-S-bd"/>
</dbReference>
<protein>
    <submittedName>
        <fullName evidence="6">EFR1 family ferrodoxin</fullName>
    </submittedName>
</protein>
<evidence type="ECO:0000313" key="7">
    <source>
        <dbReference type="Proteomes" id="UP000664545"/>
    </source>
</evidence>
<name>A0A939D7D8_CLOAM</name>
<comment type="caution">
    <text evidence="6">The sequence shown here is derived from an EMBL/GenBank/DDBJ whole genome shotgun (WGS) entry which is preliminary data.</text>
</comment>
<dbReference type="AlphaFoldDB" id="A0A939D7D8"/>
<dbReference type="PANTHER" id="PTHR43122:SF1">
    <property type="entry name" value="IRON-SULFUR-BINDING PROTEIN"/>
    <property type="match status" value="1"/>
</dbReference>
<dbReference type="NCBIfam" id="NF038196">
    <property type="entry name" value="ferrodoxin_EFR1"/>
    <property type="match status" value="1"/>
</dbReference>
<sequence length="274" mass="30331">MEIKKIWAVYFSPVGNTKKIITAMAETIGRTLEVSVETLDYTLPAARTKEHAFTNTDLVLWGTPVYAGRMPNKLLSYGQDCFKGNGALAVPVAVFGNRNFDDALIELRNMLENNGFHTIAGAGFIAQHAFSQTLAAGRPDQGDMEKLKQFSNQIAEKVKELKTYTPPIEVRGTNPPEIYYTPKGLDGKPTVFLKAKPKTDLAKCNQCGICVQACPMGAIAAENPSEIIGTCIKCHACIKKCEKKAKYFDDEAFLSHQLMLERDFTQRAEPELFI</sequence>
<dbReference type="PROSITE" id="PS51379">
    <property type="entry name" value="4FE4S_FER_2"/>
    <property type="match status" value="1"/>
</dbReference>
<dbReference type="GO" id="GO:0016651">
    <property type="term" value="F:oxidoreductase activity, acting on NAD(P)H"/>
    <property type="evidence" value="ECO:0007669"/>
    <property type="project" value="UniProtKB-ARBA"/>
</dbReference>
<dbReference type="InterPro" id="IPR008254">
    <property type="entry name" value="Flavodoxin/NO_synth"/>
</dbReference>
<dbReference type="GO" id="GO:0046872">
    <property type="term" value="F:metal ion binding"/>
    <property type="evidence" value="ECO:0007669"/>
    <property type="project" value="UniProtKB-KW"/>
</dbReference>
<proteinExistence type="predicted"/>
<dbReference type="RefSeq" id="WP_206581265.1">
    <property type="nucleotide sequence ID" value="NZ_JAFJZZ010000001.1"/>
</dbReference>
<dbReference type="InterPro" id="IPR017900">
    <property type="entry name" value="4Fe4S_Fe_S_CS"/>
</dbReference>
<evidence type="ECO:0000259" key="4">
    <source>
        <dbReference type="PROSITE" id="PS50902"/>
    </source>
</evidence>
<dbReference type="Proteomes" id="UP000664545">
    <property type="component" value="Unassembled WGS sequence"/>
</dbReference>
<dbReference type="SUPFAM" id="SSF52218">
    <property type="entry name" value="Flavoproteins"/>
    <property type="match status" value="1"/>
</dbReference>